<name>A0A7Z9DJH2_ENTHR</name>
<dbReference type="RefSeq" id="WP_010738254.1">
    <property type="nucleotide sequence ID" value="NZ_CABEEP010000001.1"/>
</dbReference>
<sequence>MKSLKENLLSPDVTSLIEEYEEVIKEFNDLAKEPPEKIKIKIIAEGHIQSGQQSCTVTKWLEGIPYCREMYKQ</sequence>
<gene>
    <name evidence="1" type="ORF">NCTC12204_00760</name>
</gene>
<evidence type="ECO:0000313" key="2">
    <source>
        <dbReference type="Proteomes" id="UP000352698"/>
    </source>
</evidence>
<dbReference type="AlphaFoldDB" id="A0A7Z9DJH2"/>
<organism evidence="1 2">
    <name type="scientific">Enterococcus hirae</name>
    <dbReference type="NCBI Taxonomy" id="1354"/>
    <lineage>
        <taxon>Bacteria</taxon>
        <taxon>Bacillati</taxon>
        <taxon>Bacillota</taxon>
        <taxon>Bacilli</taxon>
        <taxon>Lactobacillales</taxon>
        <taxon>Enterococcaceae</taxon>
        <taxon>Enterococcus</taxon>
    </lineage>
</organism>
<evidence type="ECO:0000313" key="1">
    <source>
        <dbReference type="EMBL" id="VTQ61201.1"/>
    </source>
</evidence>
<protein>
    <submittedName>
        <fullName evidence="1">Uncharacterized protein</fullName>
    </submittedName>
</protein>
<comment type="caution">
    <text evidence="1">The sequence shown here is derived from an EMBL/GenBank/DDBJ whole genome shotgun (WGS) entry which is preliminary data.</text>
</comment>
<dbReference type="Proteomes" id="UP000352698">
    <property type="component" value="Unassembled WGS sequence"/>
</dbReference>
<dbReference type="EMBL" id="CABEEP010000001">
    <property type="protein sequence ID" value="VTQ61201.1"/>
    <property type="molecule type" value="Genomic_DNA"/>
</dbReference>
<accession>A0A7Z9DJH2</accession>
<reference evidence="1 2" key="1">
    <citation type="submission" date="2019-05" db="EMBL/GenBank/DDBJ databases">
        <authorList>
            <consortium name="Pathogen Informatics"/>
        </authorList>
    </citation>
    <scope>NUCLEOTIDE SEQUENCE [LARGE SCALE GENOMIC DNA]</scope>
    <source>
        <strain evidence="1 2">NCTC12204</strain>
    </source>
</reference>
<proteinExistence type="predicted"/>